<proteinExistence type="predicted"/>
<dbReference type="EMBL" id="CP000698">
    <property type="protein sequence ID" value="ABQ27236.1"/>
    <property type="molecule type" value="Genomic_DNA"/>
</dbReference>
<dbReference type="RefSeq" id="WP_011939903.1">
    <property type="nucleotide sequence ID" value="NC_009483.1"/>
</dbReference>
<dbReference type="HOGENOM" id="CLU_507860_0_0_7"/>
<dbReference type="KEGG" id="gur:Gura_3065"/>
<gene>
    <name evidence="2" type="ordered locus">Gura_3065</name>
</gene>
<sequence length="536" mass="58447">MTTCGRIFILLLSFIAFLLVAGCSSDTTSTAPKNSVPASVEAQAQQLIADLTAQGYEVTRGYFKLYTEEDCTYSYAQMKTCYGNNPAAPYVMFGVQPWPEEYIDTATNMAFGQFYPGYSGSFRLDPREAIVILGILPPPAAYFGLQTYAFTREGTFDTTSATYQYMVNNPEMLNTFFTKVPLNQNRIQIAASLSNSNNDVVVQQQSGAAFNQERFFIITPDQFMDSAVRQSLNRIAVNSSLIFTEPIPSVAGNLAAVKTGLDEHADDLFWIMRYSMPNDGGGLGTPSDTWKQNLPLIVLRVREKKTSRPVQTYQPVVYETRTGIDEGSLGADLAKLVAAVNAKWGQPCASGDCSDQGTADFLNLQEPPINFIGQPCMEIGMNCLGDSQDSSYQAAPGNLTLDHGEVYAVVGTLGTETDNATYVGLSVNDSLMVKGIANISGDELKGTAVSYAAGGINNIEKYYVYYFARNCSDILDLTGGNCLSVTEDMIPACSDSATQTCDYLKLAVRNYVVPGTRRGPEETLLQHPKLLKLTRK</sequence>
<dbReference type="PROSITE" id="PS51257">
    <property type="entry name" value="PROKAR_LIPOPROTEIN"/>
    <property type="match status" value="1"/>
</dbReference>
<protein>
    <submittedName>
        <fullName evidence="2">Uncharacterized protein</fullName>
    </submittedName>
</protein>
<keyword evidence="1" id="KW-0732">Signal</keyword>
<dbReference type="Proteomes" id="UP000006695">
    <property type="component" value="Chromosome"/>
</dbReference>
<dbReference type="AlphaFoldDB" id="A5G618"/>
<evidence type="ECO:0000256" key="1">
    <source>
        <dbReference type="SAM" id="SignalP"/>
    </source>
</evidence>
<accession>A5G618</accession>
<feature type="chain" id="PRO_5002683334" evidence="1">
    <location>
        <begin position="22"/>
        <end position="536"/>
    </location>
</feature>
<dbReference type="OrthoDB" id="5406074at2"/>
<organism evidence="2 3">
    <name type="scientific">Geotalea uraniireducens (strain Rf4)</name>
    <name type="common">Geobacter uraniireducens</name>
    <dbReference type="NCBI Taxonomy" id="351605"/>
    <lineage>
        <taxon>Bacteria</taxon>
        <taxon>Pseudomonadati</taxon>
        <taxon>Thermodesulfobacteriota</taxon>
        <taxon>Desulfuromonadia</taxon>
        <taxon>Geobacterales</taxon>
        <taxon>Geobacteraceae</taxon>
        <taxon>Geotalea</taxon>
    </lineage>
</organism>
<evidence type="ECO:0000313" key="3">
    <source>
        <dbReference type="Proteomes" id="UP000006695"/>
    </source>
</evidence>
<keyword evidence="3" id="KW-1185">Reference proteome</keyword>
<evidence type="ECO:0000313" key="2">
    <source>
        <dbReference type="EMBL" id="ABQ27236.1"/>
    </source>
</evidence>
<name>A5G618_GEOUR</name>
<feature type="signal peptide" evidence="1">
    <location>
        <begin position="1"/>
        <end position="21"/>
    </location>
</feature>
<reference evidence="2 3" key="1">
    <citation type="submission" date="2007-05" db="EMBL/GenBank/DDBJ databases">
        <title>Complete sequence of Geobacter uraniireducens Rf4.</title>
        <authorList>
            <consortium name="US DOE Joint Genome Institute"/>
            <person name="Copeland A."/>
            <person name="Lucas S."/>
            <person name="Lapidus A."/>
            <person name="Barry K."/>
            <person name="Detter J.C."/>
            <person name="Glavina del Rio T."/>
            <person name="Hammon N."/>
            <person name="Israni S."/>
            <person name="Dalin E."/>
            <person name="Tice H."/>
            <person name="Pitluck S."/>
            <person name="Chertkov O."/>
            <person name="Brettin T."/>
            <person name="Bruce D."/>
            <person name="Han C."/>
            <person name="Schmutz J."/>
            <person name="Larimer F."/>
            <person name="Land M."/>
            <person name="Hauser L."/>
            <person name="Kyrpides N."/>
            <person name="Mikhailova N."/>
            <person name="Shelobolina E."/>
            <person name="Aklujkar M."/>
            <person name="Lovley D."/>
            <person name="Richardson P."/>
        </authorList>
    </citation>
    <scope>NUCLEOTIDE SEQUENCE [LARGE SCALE GENOMIC DNA]</scope>
    <source>
        <strain evidence="2 3">Rf4</strain>
    </source>
</reference>